<keyword evidence="1" id="KW-0547">Nucleotide-binding</keyword>
<dbReference type="CDD" id="cd18011">
    <property type="entry name" value="DEXDc_RapA"/>
    <property type="match status" value="1"/>
</dbReference>
<dbReference type="GO" id="GO:0004519">
    <property type="term" value="F:endonuclease activity"/>
    <property type="evidence" value="ECO:0007669"/>
    <property type="project" value="UniProtKB-KW"/>
</dbReference>
<dbReference type="SMART" id="SM00490">
    <property type="entry name" value="HELICc"/>
    <property type="match status" value="1"/>
</dbReference>
<keyword evidence="8" id="KW-1185">Reference proteome</keyword>
<dbReference type="GO" id="GO:0016787">
    <property type="term" value="F:hydrolase activity"/>
    <property type="evidence" value="ECO:0007669"/>
    <property type="project" value="UniProtKB-KW"/>
</dbReference>
<keyword evidence="3" id="KW-0347">Helicase</keyword>
<reference evidence="7 8" key="1">
    <citation type="submission" date="2018-07" db="EMBL/GenBank/DDBJ databases">
        <title>Genome sequence of Azospirillum sp. ATCC 49961.</title>
        <authorList>
            <person name="Sant'Anna F.H."/>
            <person name="Baldani J.I."/>
            <person name="Zilli J.E."/>
            <person name="Reis V.M."/>
            <person name="Hartmann A."/>
            <person name="Cruz L."/>
            <person name="de Souza E.M."/>
            <person name="de Oliveira Pedrosa F."/>
            <person name="Passaglia L.M.P."/>
        </authorList>
    </citation>
    <scope>NUCLEOTIDE SEQUENCE [LARGE SCALE GENOMIC DNA]</scope>
    <source>
        <strain evidence="7 8">ATCC 49961</strain>
    </source>
</reference>
<dbReference type="EMBL" id="QOKW01000028">
    <property type="protein sequence ID" value="KAA0676978.1"/>
    <property type="molecule type" value="Genomic_DNA"/>
</dbReference>
<evidence type="ECO:0000256" key="4">
    <source>
        <dbReference type="ARBA" id="ARBA00022840"/>
    </source>
</evidence>
<dbReference type="Gene3D" id="3.40.50.300">
    <property type="entry name" value="P-loop containing nucleotide triphosphate hydrolases"/>
    <property type="match status" value="1"/>
</dbReference>
<sequence>MNRGDTVLVRFGHGYEECLLEDLVPVRGLEDVIVGAAWHSPLSAVARTQALAVRSANDAWGIFSRSRIALLPHQLWVCKRVREQWPARWLVADDVGLGKTIEAGLVLLPLISSGLIRRLLVLAPAGLVGQWQQRMRDMFDIRLSIYTPEADGDRTDFWGTHPFVAASMHTLRLDRRNRWRRMLEAEPWDMVVVDEAHHLNDDDQGGPTLAYELLRELNERRLTNSMLFFTGTPHRGKTYGFLSLLSLLRPDLFDPKAPLDAQLAQLRHAVIRNNKQSATDMAGQKIFTPVHVSTETYRYSPAEAHFYATLTEFIQTGKAYASSLSATEQKTVILVLITMQKLASSSVAAVRKALLGRLGRIRDSRRDLGRLRRRHTELKEIQEYEALGENADPSLGDELAALEERIADIADAVRLMEDEEPLLEELVEAAEDVEHETKVERLVEIIDERFPGQQVLLFTEYKATQSLLMNTLQRHFGHGCVTFINGDGRAEGIEDSQGRLKPLVESRESAAERFNKGEVRFLVSTEAAGEGIDLQERCHALIHADLPWNPMRLHQRVGRLSRYGQQHPVEVVSLRNPDTVESLIWEKLNAKLERITQALSAAMDEPEDLLQLVLGMTSPKVFTGVFADAAEVSKEKLNSWFDARTSRLGGQDVIDAVKSLVGNVARFDYREVKADIPRADLPDLEPFFRNMLALQGRRVTGDGGELSFKTPEAWLDDFALLPAYERLVFDRSVRGRDAAARVLGAGHRLFDRALRDAIDLDATVAAVPGLAAPLAVFRVRDRVTGGANAGKQTVCAVEAAGDGLTLLRDWELLLRLNALPSSRAMRGTSADGPSAQALSVLRSADEHVAARLPDLRTPYRSPEIEPLVLLWPAES</sequence>
<dbReference type="Pfam" id="PF00271">
    <property type="entry name" value="Helicase_C"/>
    <property type="match status" value="1"/>
</dbReference>
<dbReference type="Proteomes" id="UP000480854">
    <property type="component" value="Unassembled WGS sequence"/>
</dbReference>
<dbReference type="InterPro" id="IPR038718">
    <property type="entry name" value="SNF2-like_sf"/>
</dbReference>
<name>A0A9W7KPM4_9PROT</name>
<dbReference type="GO" id="GO:0004386">
    <property type="term" value="F:helicase activity"/>
    <property type="evidence" value="ECO:0007669"/>
    <property type="project" value="UniProtKB-KW"/>
</dbReference>
<evidence type="ECO:0000256" key="3">
    <source>
        <dbReference type="ARBA" id="ARBA00022806"/>
    </source>
</evidence>
<evidence type="ECO:0000259" key="5">
    <source>
        <dbReference type="PROSITE" id="PS51192"/>
    </source>
</evidence>
<evidence type="ECO:0000256" key="1">
    <source>
        <dbReference type="ARBA" id="ARBA00022741"/>
    </source>
</evidence>
<dbReference type="CDD" id="cd18793">
    <property type="entry name" value="SF2_C_SNF"/>
    <property type="match status" value="1"/>
</dbReference>
<proteinExistence type="predicted"/>
<dbReference type="AlphaFoldDB" id="A0A9W7KPM4"/>
<dbReference type="SMART" id="SM00487">
    <property type="entry name" value="DEXDc"/>
    <property type="match status" value="1"/>
</dbReference>
<protein>
    <submittedName>
        <fullName evidence="7">Type III restriction endonuclease subunit R</fullName>
    </submittedName>
</protein>
<evidence type="ECO:0000313" key="7">
    <source>
        <dbReference type="EMBL" id="KAA0676978.1"/>
    </source>
</evidence>
<keyword evidence="2" id="KW-0378">Hydrolase</keyword>
<evidence type="ECO:0000313" key="8">
    <source>
        <dbReference type="Proteomes" id="UP000480854"/>
    </source>
</evidence>
<evidence type="ECO:0000259" key="6">
    <source>
        <dbReference type="PROSITE" id="PS51194"/>
    </source>
</evidence>
<keyword evidence="4" id="KW-0067">ATP-binding</keyword>
<dbReference type="SUPFAM" id="SSF52540">
    <property type="entry name" value="P-loop containing nucleoside triphosphate hydrolases"/>
    <property type="match status" value="2"/>
</dbReference>
<gene>
    <name evidence="7" type="ORF">DS843_25210</name>
</gene>
<dbReference type="InterPro" id="IPR001650">
    <property type="entry name" value="Helicase_C-like"/>
</dbReference>
<dbReference type="RefSeq" id="WP_149471596.1">
    <property type="nucleotide sequence ID" value="NZ_QOKW01000028.1"/>
</dbReference>
<dbReference type="PROSITE" id="PS51192">
    <property type="entry name" value="HELICASE_ATP_BIND_1"/>
    <property type="match status" value="1"/>
</dbReference>
<feature type="domain" description="Helicase ATP-binding" evidence="5">
    <location>
        <begin position="80"/>
        <end position="251"/>
    </location>
</feature>
<dbReference type="InterPro" id="IPR057342">
    <property type="entry name" value="DEXDc_RapA"/>
</dbReference>
<dbReference type="OrthoDB" id="9814088at2"/>
<comment type="caution">
    <text evidence="7">The sequence shown here is derived from an EMBL/GenBank/DDBJ whole genome shotgun (WGS) entry which is preliminary data.</text>
</comment>
<dbReference type="PROSITE" id="PS51194">
    <property type="entry name" value="HELICASE_CTER"/>
    <property type="match status" value="1"/>
</dbReference>
<dbReference type="GO" id="GO:0005524">
    <property type="term" value="F:ATP binding"/>
    <property type="evidence" value="ECO:0007669"/>
    <property type="project" value="UniProtKB-KW"/>
</dbReference>
<dbReference type="InterPro" id="IPR049730">
    <property type="entry name" value="SNF2/RAD54-like_C"/>
</dbReference>
<dbReference type="Gene3D" id="3.40.50.10810">
    <property type="entry name" value="Tandem AAA-ATPase domain"/>
    <property type="match status" value="1"/>
</dbReference>
<keyword evidence="7" id="KW-0255">Endonuclease</keyword>
<dbReference type="InterPro" id="IPR014001">
    <property type="entry name" value="Helicase_ATP-bd"/>
</dbReference>
<dbReference type="Pfam" id="PF00176">
    <property type="entry name" value="SNF2-rel_dom"/>
    <property type="match status" value="1"/>
</dbReference>
<dbReference type="PANTHER" id="PTHR10799">
    <property type="entry name" value="SNF2/RAD54 HELICASE FAMILY"/>
    <property type="match status" value="1"/>
</dbReference>
<organism evidence="7 8">
    <name type="scientific">Roseomonas genomospecies 6</name>
    <dbReference type="NCBI Taxonomy" id="214106"/>
    <lineage>
        <taxon>Bacteria</taxon>
        <taxon>Pseudomonadati</taxon>
        <taxon>Pseudomonadota</taxon>
        <taxon>Alphaproteobacteria</taxon>
        <taxon>Acetobacterales</taxon>
        <taxon>Roseomonadaceae</taxon>
        <taxon>Roseomonas</taxon>
    </lineage>
</organism>
<accession>A0A9W7KPM4</accession>
<evidence type="ECO:0000256" key="2">
    <source>
        <dbReference type="ARBA" id="ARBA00022801"/>
    </source>
</evidence>
<keyword evidence="7" id="KW-0540">Nuclease</keyword>
<dbReference type="InterPro" id="IPR027417">
    <property type="entry name" value="P-loop_NTPase"/>
</dbReference>
<dbReference type="InterPro" id="IPR000330">
    <property type="entry name" value="SNF2_N"/>
</dbReference>
<feature type="domain" description="Helicase C-terminal" evidence="6">
    <location>
        <begin position="438"/>
        <end position="614"/>
    </location>
</feature>